<reference evidence="2" key="1">
    <citation type="submission" date="2024-05" db="EMBL/GenBank/DDBJ databases">
        <title>30 novel species of actinomycetes from the DSMZ collection.</title>
        <authorList>
            <person name="Nouioui I."/>
        </authorList>
    </citation>
    <scope>NUCLEOTIDE SEQUENCE</scope>
    <source>
        <strain evidence="2">DSM 41529</strain>
    </source>
</reference>
<evidence type="ECO:0000313" key="3">
    <source>
        <dbReference type="Proteomes" id="UP001180754"/>
    </source>
</evidence>
<dbReference type="Proteomes" id="UP001180754">
    <property type="component" value="Unassembled WGS sequence"/>
</dbReference>
<evidence type="ECO:0000313" key="2">
    <source>
        <dbReference type="EMBL" id="MDT0545806.1"/>
    </source>
</evidence>
<accession>A0ABU2XIS4</accession>
<sequence>MSDMPPTLDHSRPTAAITDLQQPAEPEEALALADYRARQANGTFVGIPHEEVRRRLGLEQT</sequence>
<gene>
    <name evidence="2" type="ORF">RND15_24290</name>
</gene>
<evidence type="ECO:0000256" key="1">
    <source>
        <dbReference type="SAM" id="MobiDB-lite"/>
    </source>
</evidence>
<dbReference type="RefSeq" id="WP_311726293.1">
    <property type="nucleotide sequence ID" value="NZ_JAVRFD010000012.1"/>
</dbReference>
<dbReference type="EMBL" id="JAVRFD010000012">
    <property type="protein sequence ID" value="MDT0545806.1"/>
    <property type="molecule type" value="Genomic_DNA"/>
</dbReference>
<keyword evidence="3" id="KW-1185">Reference proteome</keyword>
<name>A0ABU2XIS4_9ACTN</name>
<organism evidence="2 3">
    <name type="scientific">Streptomyces lonegramiae</name>
    <dbReference type="NCBI Taxonomy" id="3075524"/>
    <lineage>
        <taxon>Bacteria</taxon>
        <taxon>Bacillati</taxon>
        <taxon>Actinomycetota</taxon>
        <taxon>Actinomycetes</taxon>
        <taxon>Kitasatosporales</taxon>
        <taxon>Streptomycetaceae</taxon>
        <taxon>Streptomyces</taxon>
    </lineage>
</organism>
<feature type="region of interest" description="Disordered" evidence="1">
    <location>
        <begin position="1"/>
        <end position="23"/>
    </location>
</feature>
<comment type="caution">
    <text evidence="2">The sequence shown here is derived from an EMBL/GenBank/DDBJ whole genome shotgun (WGS) entry which is preliminary data.</text>
</comment>
<protein>
    <submittedName>
        <fullName evidence="2">Type II toxin-antitoxin system prevent-host-death family antitoxin</fullName>
    </submittedName>
</protein>
<proteinExistence type="predicted"/>